<dbReference type="RefSeq" id="WP_285671390.1">
    <property type="nucleotide sequence ID" value="NZ_BSYI01000011.1"/>
</dbReference>
<organism evidence="2 3">
    <name type="scientific">Paralimibaculum aggregatum</name>
    <dbReference type="NCBI Taxonomy" id="3036245"/>
    <lineage>
        <taxon>Bacteria</taxon>
        <taxon>Pseudomonadati</taxon>
        <taxon>Pseudomonadota</taxon>
        <taxon>Alphaproteobacteria</taxon>
        <taxon>Rhodobacterales</taxon>
        <taxon>Paracoccaceae</taxon>
        <taxon>Paralimibaculum</taxon>
    </lineage>
</organism>
<proteinExistence type="predicted"/>
<dbReference type="Proteomes" id="UP001239909">
    <property type="component" value="Unassembled WGS sequence"/>
</dbReference>
<evidence type="ECO:0000256" key="1">
    <source>
        <dbReference type="SAM" id="MobiDB-lite"/>
    </source>
</evidence>
<evidence type="ECO:0000313" key="3">
    <source>
        <dbReference type="Proteomes" id="UP001239909"/>
    </source>
</evidence>
<feature type="region of interest" description="Disordered" evidence="1">
    <location>
        <begin position="55"/>
        <end position="98"/>
    </location>
</feature>
<reference evidence="2 3" key="1">
    <citation type="submission" date="2023-04" db="EMBL/GenBank/DDBJ databases">
        <title>Marinoamorphus aggregata gen. nov., sp. Nov., isolate from tissue of brittle star Ophioplocus japonicus.</title>
        <authorList>
            <person name="Kawano K."/>
            <person name="Sawayama S."/>
            <person name="Nakagawa S."/>
        </authorList>
    </citation>
    <scope>NUCLEOTIDE SEQUENCE [LARGE SCALE GENOMIC DNA]</scope>
    <source>
        <strain evidence="2 3">NKW23</strain>
    </source>
</reference>
<keyword evidence="3" id="KW-1185">Reference proteome</keyword>
<protein>
    <submittedName>
        <fullName evidence="2">Uncharacterized protein</fullName>
    </submittedName>
</protein>
<accession>A0ABQ6LPK4</accession>
<comment type="caution">
    <text evidence="2">The sequence shown here is derived from an EMBL/GenBank/DDBJ whole genome shotgun (WGS) entry which is preliminary data.</text>
</comment>
<name>A0ABQ6LPK4_9RHOB</name>
<gene>
    <name evidence="2" type="ORF">LNKW23_18170</name>
</gene>
<evidence type="ECO:0000313" key="2">
    <source>
        <dbReference type="EMBL" id="GMG82604.1"/>
    </source>
</evidence>
<sequence>MAQHRNEAAYPALWRAIDGQIRAACHAHPDIEIPDRRRASIVKRVVGEVLALAAGPAPQGAGDTGPGQVTLGPPSAANLQAAAPGGVLRPAGHPRGRG</sequence>
<dbReference type="EMBL" id="BSYI01000011">
    <property type="protein sequence ID" value="GMG82604.1"/>
    <property type="molecule type" value="Genomic_DNA"/>
</dbReference>